<dbReference type="PROSITE" id="PS51421">
    <property type="entry name" value="RAS"/>
    <property type="match status" value="1"/>
</dbReference>
<dbReference type="PROSITE" id="PS51420">
    <property type="entry name" value="RHO"/>
    <property type="match status" value="1"/>
</dbReference>
<reference evidence="2 3" key="1">
    <citation type="submission" date="2024-04" db="EMBL/GenBank/DDBJ databases">
        <title>Tritrichomonas musculus Genome.</title>
        <authorList>
            <person name="Alves-Ferreira E."/>
            <person name="Grigg M."/>
            <person name="Lorenzi H."/>
            <person name="Galac M."/>
        </authorList>
    </citation>
    <scope>NUCLEOTIDE SEQUENCE [LARGE SCALE GENOMIC DNA]</scope>
    <source>
        <strain evidence="2 3">EAF2021</strain>
    </source>
</reference>
<dbReference type="SMART" id="SM00177">
    <property type="entry name" value="ARF"/>
    <property type="match status" value="1"/>
</dbReference>
<dbReference type="PROSITE" id="PS51419">
    <property type="entry name" value="RAB"/>
    <property type="match status" value="1"/>
</dbReference>
<dbReference type="InterPro" id="IPR005225">
    <property type="entry name" value="Small_GTP-bd"/>
</dbReference>
<evidence type="ECO:0000313" key="2">
    <source>
        <dbReference type="EMBL" id="KAK8861093.1"/>
    </source>
</evidence>
<dbReference type="Proteomes" id="UP001470230">
    <property type="component" value="Unassembled WGS sequence"/>
</dbReference>
<dbReference type="InterPro" id="IPR050209">
    <property type="entry name" value="Rab_GTPases_membrane_traffic"/>
</dbReference>
<name>A0ABR2IDE7_9EUKA</name>
<gene>
    <name evidence="2" type="ORF">M9Y10_012788</name>
</gene>
<comment type="similarity">
    <text evidence="1">Belongs to the small GTPase superfamily. Rab family.</text>
</comment>
<dbReference type="SMART" id="SM00174">
    <property type="entry name" value="RHO"/>
    <property type="match status" value="1"/>
</dbReference>
<dbReference type="SUPFAM" id="SSF52540">
    <property type="entry name" value="P-loop containing nucleoside triphosphate hydrolases"/>
    <property type="match status" value="1"/>
</dbReference>
<dbReference type="SMART" id="SM00176">
    <property type="entry name" value="RAN"/>
    <property type="match status" value="1"/>
</dbReference>
<dbReference type="SMART" id="SM00175">
    <property type="entry name" value="RAB"/>
    <property type="match status" value="1"/>
</dbReference>
<dbReference type="PRINTS" id="PR00449">
    <property type="entry name" value="RASTRNSFRMNG"/>
</dbReference>
<dbReference type="SMART" id="SM00173">
    <property type="entry name" value="RAS"/>
    <property type="match status" value="1"/>
</dbReference>
<protein>
    <submittedName>
        <fullName evidence="2">Uncharacterized protein</fullName>
    </submittedName>
</protein>
<evidence type="ECO:0000256" key="1">
    <source>
        <dbReference type="ARBA" id="ARBA00006270"/>
    </source>
</evidence>
<accession>A0ABR2IDE7</accession>
<dbReference type="InterPro" id="IPR001806">
    <property type="entry name" value="Small_GTPase"/>
</dbReference>
<dbReference type="Pfam" id="PF00071">
    <property type="entry name" value="Ras"/>
    <property type="match status" value="1"/>
</dbReference>
<dbReference type="PANTHER" id="PTHR47979">
    <property type="entry name" value="DRAB11-RELATED"/>
    <property type="match status" value="1"/>
</dbReference>
<organism evidence="2 3">
    <name type="scientific">Tritrichomonas musculus</name>
    <dbReference type="NCBI Taxonomy" id="1915356"/>
    <lineage>
        <taxon>Eukaryota</taxon>
        <taxon>Metamonada</taxon>
        <taxon>Parabasalia</taxon>
        <taxon>Tritrichomonadida</taxon>
        <taxon>Tritrichomonadidae</taxon>
        <taxon>Tritrichomonas</taxon>
    </lineage>
</organism>
<dbReference type="EMBL" id="JAPFFF010000018">
    <property type="protein sequence ID" value="KAK8861093.1"/>
    <property type="molecule type" value="Genomic_DNA"/>
</dbReference>
<proteinExistence type="inferred from homology"/>
<comment type="caution">
    <text evidence="2">The sequence shown here is derived from an EMBL/GenBank/DDBJ whole genome shotgun (WGS) entry which is preliminary data.</text>
</comment>
<evidence type="ECO:0000313" key="3">
    <source>
        <dbReference type="Proteomes" id="UP001470230"/>
    </source>
</evidence>
<dbReference type="InterPro" id="IPR027417">
    <property type="entry name" value="P-loop_NTPase"/>
</dbReference>
<keyword evidence="3" id="KW-1185">Reference proteome</keyword>
<dbReference type="NCBIfam" id="TIGR00231">
    <property type="entry name" value="small_GTP"/>
    <property type="match status" value="1"/>
</dbReference>
<sequence length="217" mass="23951">MSQENQEFCLKIVLAGDSGVGKTNLLARFTRDFFSEDTKSTIGVEFATKSLVVNNKLVKASIWDTAGQENYKAITRAYFHGALGAIIVFDITQSSTFESVSRWLNDIRSNAEKDVIIMLVGNKSDLTDMRSVSEEEAVGFAKVNQLLYIETSALNSTNVSEAFQNIVTEIVNKLTNKKDLKPQIQDSLPLEDDPLTVKTGVKISSQPSQNQPSKDCC</sequence>
<dbReference type="Gene3D" id="3.40.50.300">
    <property type="entry name" value="P-loop containing nucleotide triphosphate hydrolases"/>
    <property type="match status" value="1"/>
</dbReference>